<dbReference type="InterPro" id="IPR002559">
    <property type="entry name" value="Transposase_11"/>
</dbReference>
<dbReference type="AlphaFoldDB" id="A0A0N5ACW0"/>
<accession>A0A0N5ACW0</accession>
<dbReference type="InterPro" id="IPR012337">
    <property type="entry name" value="RNaseH-like_sf"/>
</dbReference>
<name>A0A0N5ACW0_9BILA</name>
<dbReference type="Proteomes" id="UP000046393">
    <property type="component" value="Unplaced"/>
</dbReference>
<protein>
    <submittedName>
        <fullName evidence="4">DDE_5 domain-containing protein</fullName>
    </submittedName>
</protein>
<proteinExistence type="predicted"/>
<sequence>MANIIAGRKATGKFFYQYGFGEKLSSVPQKRLTEIICGLAMKGNQSRTTDFAELNQGYRTTYGHFLSKGKWDEEKVSQQQQAQALRKADELAGAKCAPIYLSIDDTVIEKKKPSSRATRPMEGTGWHYSHLEGKQVYGYQVFGANISTGDFSLCYCLRRCCPENGSKIDMAVQLLDTLPETDAHIILQMDSWYTCKALWDKALEKNITLIGAMKINRILYPDGHRQSAQDYAAMLPNGQYHLVTVGGHEYWIHRYEGALNGIDKAVVLLSYPKDAFGCKKALRVFICSDLALSDGEILSHYTHRWKIEVMFKQQKMYMGLKSFMVRSAKAIDRLFIILPLAHFFFMVLFDLSLSLSAAIRRFRSLLCSF</sequence>
<dbReference type="GO" id="GO:0004803">
    <property type="term" value="F:transposase activity"/>
    <property type="evidence" value="ECO:0007669"/>
    <property type="project" value="InterPro"/>
</dbReference>
<reference evidence="4" key="1">
    <citation type="submission" date="2017-02" db="UniProtKB">
        <authorList>
            <consortium name="WormBaseParasite"/>
        </authorList>
    </citation>
    <scope>IDENTIFICATION</scope>
</reference>
<evidence type="ECO:0000259" key="2">
    <source>
        <dbReference type="Pfam" id="PF01609"/>
    </source>
</evidence>
<keyword evidence="1" id="KW-0472">Membrane</keyword>
<dbReference type="Pfam" id="PF01609">
    <property type="entry name" value="DDE_Tnp_1"/>
    <property type="match status" value="1"/>
</dbReference>
<evidence type="ECO:0000313" key="4">
    <source>
        <dbReference type="WBParaSite" id="SMUV_0000199001-mRNA-1"/>
    </source>
</evidence>
<evidence type="ECO:0000313" key="3">
    <source>
        <dbReference type="Proteomes" id="UP000046393"/>
    </source>
</evidence>
<dbReference type="WBParaSite" id="SMUV_0000199001-mRNA-1">
    <property type="protein sequence ID" value="SMUV_0000199001-mRNA-1"/>
    <property type="gene ID" value="SMUV_0000199001"/>
</dbReference>
<keyword evidence="1" id="KW-1133">Transmembrane helix</keyword>
<evidence type="ECO:0000256" key="1">
    <source>
        <dbReference type="SAM" id="Phobius"/>
    </source>
</evidence>
<organism evidence="3 4">
    <name type="scientific">Syphacia muris</name>
    <dbReference type="NCBI Taxonomy" id="451379"/>
    <lineage>
        <taxon>Eukaryota</taxon>
        <taxon>Metazoa</taxon>
        <taxon>Ecdysozoa</taxon>
        <taxon>Nematoda</taxon>
        <taxon>Chromadorea</taxon>
        <taxon>Rhabditida</taxon>
        <taxon>Spirurina</taxon>
        <taxon>Oxyuridomorpha</taxon>
        <taxon>Oxyuroidea</taxon>
        <taxon>Oxyuridae</taxon>
        <taxon>Syphacia</taxon>
    </lineage>
</organism>
<feature type="domain" description="Transposase IS4-like" evidence="2">
    <location>
        <begin position="101"/>
        <end position="342"/>
    </location>
</feature>
<dbReference type="GO" id="GO:0003677">
    <property type="term" value="F:DNA binding"/>
    <property type="evidence" value="ECO:0007669"/>
    <property type="project" value="InterPro"/>
</dbReference>
<dbReference type="SUPFAM" id="SSF53098">
    <property type="entry name" value="Ribonuclease H-like"/>
    <property type="match status" value="1"/>
</dbReference>
<keyword evidence="1" id="KW-0812">Transmembrane</keyword>
<dbReference type="GO" id="GO:0006313">
    <property type="term" value="P:DNA transposition"/>
    <property type="evidence" value="ECO:0007669"/>
    <property type="project" value="InterPro"/>
</dbReference>
<keyword evidence="3" id="KW-1185">Reference proteome</keyword>
<feature type="transmembrane region" description="Helical" evidence="1">
    <location>
        <begin position="334"/>
        <end position="359"/>
    </location>
</feature>